<dbReference type="Gene3D" id="2.30.42.10">
    <property type="match status" value="1"/>
</dbReference>
<dbReference type="InterPro" id="IPR028204">
    <property type="entry name" value="Tricorn_C1"/>
</dbReference>
<keyword evidence="5 7" id="KW-0378">Hydrolase</keyword>
<evidence type="ECO:0000313" key="12">
    <source>
        <dbReference type="Proteomes" id="UP000813018"/>
    </source>
</evidence>
<dbReference type="InterPro" id="IPR011042">
    <property type="entry name" value="6-blade_b-propeller_TolB-like"/>
</dbReference>
<proteinExistence type="inferred from homology"/>
<comment type="subcellular location">
    <subcellularLocation>
        <location evidence="1 7">Cytoplasm</location>
    </subcellularLocation>
</comment>
<accession>A0ABS7CSK5</accession>
<feature type="compositionally biased region" description="Basic and acidic residues" evidence="8">
    <location>
        <begin position="535"/>
        <end position="568"/>
    </location>
</feature>
<comment type="caution">
    <text evidence="11">The sequence shown here is derived from an EMBL/GenBank/DDBJ whole genome shotgun (WGS) entry which is preliminary data.</text>
</comment>
<evidence type="ECO:0000256" key="6">
    <source>
        <dbReference type="ARBA" id="ARBA00022825"/>
    </source>
</evidence>
<dbReference type="CDD" id="cd07562">
    <property type="entry name" value="Peptidase_S41_TRI"/>
    <property type="match status" value="1"/>
</dbReference>
<keyword evidence="6 7" id="KW-0720">Serine protease</keyword>
<dbReference type="SUPFAM" id="SSF50156">
    <property type="entry name" value="PDZ domain-like"/>
    <property type="match status" value="1"/>
</dbReference>
<protein>
    <recommendedName>
        <fullName evidence="7">Tricorn protease homolog</fullName>
        <ecNumber evidence="7">3.4.21.-</ecNumber>
    </recommendedName>
</protein>
<evidence type="ECO:0000256" key="4">
    <source>
        <dbReference type="ARBA" id="ARBA00022670"/>
    </source>
</evidence>
<dbReference type="InterPro" id="IPR012393">
    <property type="entry name" value="Tricorn_protease"/>
</dbReference>
<comment type="function">
    <text evidence="7">Degrades oligopeptides.</text>
</comment>
<dbReference type="Gene3D" id="3.30.750.44">
    <property type="match status" value="1"/>
</dbReference>
<evidence type="ECO:0000256" key="3">
    <source>
        <dbReference type="ARBA" id="ARBA00022490"/>
    </source>
</evidence>
<dbReference type="SUPFAM" id="SSF82171">
    <property type="entry name" value="DPP6 N-terminal domain-like"/>
    <property type="match status" value="2"/>
</dbReference>
<gene>
    <name evidence="11" type="ORF">K0O23_06790</name>
</gene>
<dbReference type="InterPro" id="IPR005151">
    <property type="entry name" value="Tail-specific_protease"/>
</dbReference>
<dbReference type="Pfam" id="PF26549">
    <property type="entry name" value="Tricorn_N"/>
    <property type="match status" value="1"/>
</dbReference>
<dbReference type="SMART" id="SM00245">
    <property type="entry name" value="TSPc"/>
    <property type="match status" value="1"/>
</dbReference>
<keyword evidence="9" id="KW-0732">Signal</keyword>
<feature type="region of interest" description="Disordered" evidence="8">
    <location>
        <begin position="535"/>
        <end position="570"/>
    </location>
</feature>
<keyword evidence="12" id="KW-1185">Reference proteome</keyword>
<dbReference type="SUPFAM" id="SSF63825">
    <property type="entry name" value="YWTD domain"/>
    <property type="match status" value="1"/>
</dbReference>
<feature type="signal peptide" evidence="9">
    <location>
        <begin position="1"/>
        <end position="20"/>
    </location>
</feature>
<dbReference type="InterPro" id="IPR036034">
    <property type="entry name" value="PDZ_sf"/>
</dbReference>
<dbReference type="RefSeq" id="WP_219876647.1">
    <property type="nucleotide sequence ID" value="NZ_JAHYXK010000004.1"/>
</dbReference>
<dbReference type="PANTHER" id="PTHR43253:SF1">
    <property type="entry name" value="TRICORN PROTEASE HOMOLOG 2-RELATED"/>
    <property type="match status" value="1"/>
</dbReference>
<dbReference type="InterPro" id="IPR029045">
    <property type="entry name" value="ClpP/crotonase-like_dom_sf"/>
</dbReference>
<dbReference type="EMBL" id="JAHYXK010000004">
    <property type="protein sequence ID" value="MBW7466768.1"/>
    <property type="molecule type" value="Genomic_DNA"/>
</dbReference>
<dbReference type="Proteomes" id="UP000813018">
    <property type="component" value="Unassembled WGS sequence"/>
</dbReference>
<dbReference type="SUPFAM" id="SSF52096">
    <property type="entry name" value="ClpP/crotonase"/>
    <property type="match status" value="1"/>
</dbReference>
<evidence type="ECO:0000259" key="10">
    <source>
        <dbReference type="SMART" id="SM00245"/>
    </source>
</evidence>
<organism evidence="11 12">
    <name type="scientific">Pontibacter aydingkolensis</name>
    <dbReference type="NCBI Taxonomy" id="1911536"/>
    <lineage>
        <taxon>Bacteria</taxon>
        <taxon>Pseudomonadati</taxon>
        <taxon>Bacteroidota</taxon>
        <taxon>Cytophagia</taxon>
        <taxon>Cytophagales</taxon>
        <taxon>Hymenobacteraceae</taxon>
        <taxon>Pontibacter</taxon>
    </lineage>
</organism>
<dbReference type="EC" id="3.4.21.-" evidence="7"/>
<feature type="domain" description="Tail specific protease" evidence="10">
    <location>
        <begin position="837"/>
        <end position="1031"/>
    </location>
</feature>
<feature type="chain" id="PRO_5047330852" description="Tricorn protease homolog" evidence="9">
    <location>
        <begin position="21"/>
        <end position="1060"/>
    </location>
</feature>
<dbReference type="Pfam" id="PF03572">
    <property type="entry name" value="Peptidase_S41"/>
    <property type="match status" value="1"/>
</dbReference>
<sequence length="1060" mass="121063">MNRKPFLTLLLGLGSTMAMAQQQEVYFATNPSISPDAKTIVFSYEGDIWQVASNGGNAMRLTGMAGNETRPRISPDGKWIAFTSTQYGNEDVFVMPVGGGEIKQLTFHEAADQLDSWSWDSKTIYFTSDRYNRYSAYKIDLSGGTPKRIFQHYFHTVHNVAEHPTSGEIFFDESWESKNFTHRKGYKGAYNPDVQSYNTKTKEYKRYTDYDGKDLWVSIDKQGSLYFASDEANGEYNLYTFKDGKKTQLTSFDTSIKTPVVSANGEKVVFEKDYQIYVYDKASGKTSKVQVNALQNSTLEKEKDYTVAGNITNFDVSPDNKKMAFVSRGKLFVSDVKGKFVQEIPTRASERVGEVLWMADNKRLVYTQTNNGYFNLFVISADGSSKEVQLTDELQNNRNIVFSKDRSQGVYYSGRKHLKHIDLKTLKTKTLVEDEIWAMYNSDPSFSPDGQYVLFTAYRNFEEDIFVHQLASNKTYNLTNSGVTETAPYWSPDGNYIYFASDRTNPSYPYGMKGPDLYRIALNKLEKPYRSDKYNDLFKEEPASEEKKDDKGKKSKKSEKDTKPEPDKSFVTLDLTDLQNRWERVAEGFGFQGNPKVLQKDDKTTVLFTSNHGDGKANIWKYTTSPFEESKTEKVAGADAGSISLVTADNNHYLLLKGNIHTFNLDGNKVEKIEVSHTFRRNLKDEFNQMFYEMWAGVEENFYDDDFHGIDWKMKKETYAKLLPYVTNRADLRTLLNDMLGELNSSHMGFTSNGLEEQPYYKTRSLATGLLFEDDNPYKVKAVVQKSALDVKGKDIKPGDILVKVDGQSVNQQLNRESYFIKPSLLDESELTFARNGKEFTVKVHPQSYGAQRENLYDEWVTANQKYVDDASGNKIAYVHMKNMSTQALEQFLIEMTTEGYQRNGLILDLRYNTGGNVHNDVLRFLAQKPYLQWKYRGGALTNQPNFTPAAGQMVLLMNEQTLSDGEMTATGFKELGLGKIIGTDTYRWIIFTSGKQLVDGSFYRLPSWGCYTLDGKNIEREGVQPDIYLKTTFKDRLENKDPQLERAIQEILNAPQTKR</sequence>
<comment type="similarity">
    <text evidence="2 7">Belongs to the peptidase S41B family.</text>
</comment>
<dbReference type="PANTHER" id="PTHR43253">
    <property type="entry name" value="TRICORN PROTEASE HOMOLOG 2-RELATED"/>
    <property type="match status" value="1"/>
</dbReference>
<evidence type="ECO:0000313" key="11">
    <source>
        <dbReference type="EMBL" id="MBW7466768.1"/>
    </source>
</evidence>
<reference evidence="11 12" key="1">
    <citation type="journal article" date="2016" name="Int. J. Syst. Evol. Microbiol.">
        <title>Pontibacter aydingkolensis sp. nov., isolated from soil of a salt lake.</title>
        <authorList>
            <person name="Osman G."/>
            <person name="Zhang T."/>
            <person name="Lou K."/>
            <person name="Gao Y."/>
            <person name="Chang W."/>
            <person name="Lin Q."/>
            <person name="Yang H.M."/>
            <person name="Huo X.D."/>
            <person name="Wang N."/>
        </authorList>
    </citation>
    <scope>NUCLEOTIDE SEQUENCE [LARGE SCALE GENOMIC DNA]</scope>
    <source>
        <strain evidence="11 12">KACC 19255</strain>
    </source>
</reference>
<evidence type="ECO:0000256" key="5">
    <source>
        <dbReference type="ARBA" id="ARBA00022801"/>
    </source>
</evidence>
<evidence type="ECO:0000256" key="2">
    <source>
        <dbReference type="ARBA" id="ARBA00008524"/>
    </source>
</evidence>
<evidence type="ECO:0000256" key="9">
    <source>
        <dbReference type="SAM" id="SignalP"/>
    </source>
</evidence>
<name>A0ABS7CSK5_9BACT</name>
<dbReference type="PIRSF" id="PIRSF036421">
    <property type="entry name" value="Tricorn_protease"/>
    <property type="match status" value="1"/>
</dbReference>
<keyword evidence="4 7" id="KW-0645">Protease</keyword>
<evidence type="ECO:0000256" key="1">
    <source>
        <dbReference type="ARBA" id="ARBA00004496"/>
    </source>
</evidence>
<dbReference type="Pfam" id="PF14684">
    <property type="entry name" value="Tricorn_C1"/>
    <property type="match status" value="1"/>
</dbReference>
<evidence type="ECO:0000256" key="7">
    <source>
        <dbReference type="PIRNR" id="PIRNR036421"/>
    </source>
</evidence>
<keyword evidence="3 7" id="KW-0963">Cytoplasm</keyword>
<evidence type="ECO:0000256" key="8">
    <source>
        <dbReference type="SAM" id="MobiDB-lite"/>
    </source>
</evidence>
<dbReference type="Gene3D" id="3.90.226.10">
    <property type="entry name" value="2-enoyl-CoA Hydratase, Chain A, domain 1"/>
    <property type="match status" value="1"/>
</dbReference>
<dbReference type="Pfam" id="PF26550">
    <property type="entry name" value="Tricorn_2nd"/>
    <property type="match status" value="1"/>
</dbReference>
<dbReference type="Gene3D" id="2.120.10.30">
    <property type="entry name" value="TolB, C-terminal domain"/>
    <property type="match status" value="2"/>
</dbReference>
<dbReference type="Gene3D" id="2.120.10.60">
    <property type="entry name" value="Tricorn protease N-terminal domain"/>
    <property type="match status" value="1"/>
</dbReference>